<dbReference type="SUPFAM" id="SSF51161">
    <property type="entry name" value="Trimeric LpxA-like enzymes"/>
    <property type="match status" value="1"/>
</dbReference>
<feature type="region of interest" description="Disordered" evidence="1">
    <location>
        <begin position="80"/>
        <end position="110"/>
    </location>
</feature>
<dbReference type="InterPro" id="IPR050179">
    <property type="entry name" value="Trans_hexapeptide_repeat"/>
</dbReference>
<dbReference type="InterPro" id="IPR011004">
    <property type="entry name" value="Trimer_LpxA-like_sf"/>
</dbReference>
<dbReference type="EMBL" id="KN847477">
    <property type="protein sequence ID" value="KIX06300.1"/>
    <property type="molecule type" value="Genomic_DNA"/>
</dbReference>
<feature type="compositionally biased region" description="Acidic residues" evidence="1">
    <location>
        <begin position="99"/>
        <end position="108"/>
    </location>
</feature>
<name>A0A0D2JB13_9EURO</name>
<dbReference type="Gene3D" id="2.160.10.10">
    <property type="entry name" value="Hexapeptide repeat proteins"/>
    <property type="match status" value="1"/>
</dbReference>
<feature type="region of interest" description="Disordered" evidence="1">
    <location>
        <begin position="1"/>
        <end position="23"/>
    </location>
</feature>
<gene>
    <name evidence="2" type="ORF">Z518_04275</name>
</gene>
<dbReference type="PANTHER" id="PTHR43300">
    <property type="entry name" value="ACETYLTRANSFERASE"/>
    <property type="match status" value="1"/>
</dbReference>
<dbReference type="Proteomes" id="UP000053617">
    <property type="component" value="Unassembled WGS sequence"/>
</dbReference>
<dbReference type="HOGENOM" id="CLU_085418_2_0_1"/>
<dbReference type="STRING" id="1442369.A0A0D2JB13"/>
<dbReference type="GeneID" id="25292346"/>
<protein>
    <submittedName>
        <fullName evidence="2">Uncharacterized protein</fullName>
    </submittedName>
</protein>
<keyword evidence="3" id="KW-1185">Reference proteome</keyword>
<reference evidence="2 3" key="1">
    <citation type="submission" date="2015-01" db="EMBL/GenBank/DDBJ databases">
        <title>The Genome Sequence of Rhinocladiella mackenzie CBS 650.93.</title>
        <authorList>
            <consortium name="The Broad Institute Genomics Platform"/>
            <person name="Cuomo C."/>
            <person name="de Hoog S."/>
            <person name="Gorbushina A."/>
            <person name="Stielow B."/>
            <person name="Teixiera M."/>
            <person name="Abouelleil A."/>
            <person name="Chapman S.B."/>
            <person name="Priest M."/>
            <person name="Young S.K."/>
            <person name="Wortman J."/>
            <person name="Nusbaum C."/>
            <person name="Birren B."/>
        </authorList>
    </citation>
    <scope>NUCLEOTIDE SEQUENCE [LARGE SCALE GENOMIC DNA]</scope>
    <source>
        <strain evidence="2 3">CBS 650.93</strain>
    </source>
</reference>
<dbReference type="InterPro" id="IPR001451">
    <property type="entry name" value="Hexapep"/>
</dbReference>
<feature type="compositionally biased region" description="Low complexity" evidence="1">
    <location>
        <begin position="1"/>
        <end position="16"/>
    </location>
</feature>
<organism evidence="2 3">
    <name type="scientific">Rhinocladiella mackenziei CBS 650.93</name>
    <dbReference type="NCBI Taxonomy" id="1442369"/>
    <lineage>
        <taxon>Eukaryota</taxon>
        <taxon>Fungi</taxon>
        <taxon>Dikarya</taxon>
        <taxon>Ascomycota</taxon>
        <taxon>Pezizomycotina</taxon>
        <taxon>Eurotiomycetes</taxon>
        <taxon>Chaetothyriomycetidae</taxon>
        <taxon>Chaetothyriales</taxon>
        <taxon>Herpotrichiellaceae</taxon>
        <taxon>Rhinocladiella</taxon>
    </lineage>
</organism>
<evidence type="ECO:0000256" key="1">
    <source>
        <dbReference type="SAM" id="MobiDB-lite"/>
    </source>
</evidence>
<dbReference type="AlphaFoldDB" id="A0A0D2JB13"/>
<dbReference type="Pfam" id="PF00132">
    <property type="entry name" value="Hexapep"/>
    <property type="match status" value="1"/>
</dbReference>
<dbReference type="OrthoDB" id="2355at2759"/>
<evidence type="ECO:0000313" key="2">
    <source>
        <dbReference type="EMBL" id="KIX06300.1"/>
    </source>
</evidence>
<sequence length="236" mass="24995">MSTPPTAASATQPTSSNRPPVTLGQATHLDPGAYVRSTHAITLGDHILVHPRAQLVAIHGPLSISDKCIISEKCVIGGPAPNPSTAADPGAKLSAQGGGDDEGDEANDERDPVKTTIHANVYIHPSSHINAGATIKNAVVIESHVTVLPGVTIGAHAKICAGVTVDRDVEDWTVQYGNGEMKRKRRKMATIANEEDRDADAELVETMRLKAMDKEREGTVAIFKMAARMASMAKKK</sequence>
<evidence type="ECO:0000313" key="3">
    <source>
        <dbReference type="Proteomes" id="UP000053617"/>
    </source>
</evidence>
<proteinExistence type="predicted"/>
<dbReference type="RefSeq" id="XP_013273436.1">
    <property type="nucleotide sequence ID" value="XM_013417982.1"/>
</dbReference>
<accession>A0A0D2JB13</accession>
<dbReference type="VEuPathDB" id="FungiDB:Z518_04275"/>